<feature type="domain" description="Inner membrane protein YgaP-like transmembrane" evidence="2">
    <location>
        <begin position="5"/>
        <end position="59"/>
    </location>
</feature>
<dbReference type="OrthoDB" id="9799383at2"/>
<keyword evidence="1" id="KW-0812">Transmembrane</keyword>
<evidence type="ECO:0000259" key="2">
    <source>
        <dbReference type="Pfam" id="PF11127"/>
    </source>
</evidence>
<accession>A0A0M4NKA8</accession>
<evidence type="ECO:0000313" key="3">
    <source>
        <dbReference type="EMBL" id="ALE53250.1"/>
    </source>
</evidence>
<dbReference type="PATRIC" id="fig|1705394.5.peg.1152"/>
<dbReference type="Gene3D" id="6.10.140.1340">
    <property type="match status" value="1"/>
</dbReference>
<keyword evidence="1" id="KW-1133">Transmembrane helix</keyword>
<gene>
    <name evidence="3" type="ORF">SP60_05765</name>
</gene>
<dbReference type="KEGG" id="tho:SP60_05765"/>
<proteinExistence type="predicted"/>
<feature type="transmembrane region" description="Helical" evidence="1">
    <location>
        <begin position="32"/>
        <end position="54"/>
    </location>
</feature>
<evidence type="ECO:0000256" key="1">
    <source>
        <dbReference type="SAM" id="Phobius"/>
    </source>
</evidence>
<evidence type="ECO:0000313" key="4">
    <source>
        <dbReference type="Proteomes" id="UP000058020"/>
    </source>
</evidence>
<name>A0A0M4NKA8_9GAMM</name>
<feature type="transmembrane region" description="Helical" evidence="1">
    <location>
        <begin position="7"/>
        <end position="26"/>
    </location>
</feature>
<dbReference type="STRING" id="1705394.SP60_05765"/>
<reference evidence="3 4" key="1">
    <citation type="journal article" date="2015" name="Genome Announc.">
        <title>Genome Sequence of 'Candidatus Thioglobus autotrophica' Strain EF1, a Chemoautotroph from the SUP05 Clade of Marine Gammaproteobacteria.</title>
        <authorList>
            <person name="Shah V."/>
            <person name="Morris R.M."/>
        </authorList>
    </citation>
    <scope>NUCLEOTIDE SEQUENCE [LARGE SCALE GENOMIC DNA]</scope>
    <source>
        <strain evidence="3 4">EF1</strain>
    </source>
</reference>
<organism evidence="3 4">
    <name type="scientific">Candidatus Thioglobus autotrophicus</name>
    <dbReference type="NCBI Taxonomy" id="1705394"/>
    <lineage>
        <taxon>Bacteria</taxon>
        <taxon>Pseudomonadati</taxon>
        <taxon>Pseudomonadota</taxon>
        <taxon>Gammaproteobacteria</taxon>
        <taxon>Candidatus Pseudothioglobaceae</taxon>
        <taxon>Candidatus Thioglobus</taxon>
    </lineage>
</organism>
<dbReference type="EMBL" id="CP010552">
    <property type="protein sequence ID" value="ALE53250.1"/>
    <property type="molecule type" value="Genomic_DNA"/>
</dbReference>
<keyword evidence="4" id="KW-1185">Reference proteome</keyword>
<dbReference type="Pfam" id="PF11127">
    <property type="entry name" value="YgaP-like_TM"/>
    <property type="match status" value="1"/>
</dbReference>
<dbReference type="Proteomes" id="UP000058020">
    <property type="component" value="Chromosome"/>
</dbReference>
<protein>
    <recommendedName>
        <fullName evidence="2">Inner membrane protein YgaP-like transmembrane domain-containing protein</fullName>
    </recommendedName>
</protein>
<sequence length="72" mass="7706">MTITNAVSAMAGAIIMASLLLNNGALFAEASWLWLTFFVGFNLFQSAFTGFCPAAKIFKAVGFKDSDCCVKD</sequence>
<dbReference type="AlphaFoldDB" id="A0A0M4NKA8"/>
<dbReference type="RefSeq" id="WP_053952233.1">
    <property type="nucleotide sequence ID" value="NZ_CP010552.1"/>
</dbReference>
<dbReference type="InterPro" id="IPR021309">
    <property type="entry name" value="YgaP-like_TM"/>
</dbReference>
<keyword evidence="1" id="KW-0472">Membrane</keyword>